<protein>
    <recommendedName>
        <fullName evidence="5">HTH tetR-type domain-containing protein</fullName>
    </recommendedName>
</protein>
<evidence type="ECO:0000256" key="1">
    <source>
        <dbReference type="ARBA" id="ARBA00023015"/>
    </source>
</evidence>
<dbReference type="GO" id="GO:0003700">
    <property type="term" value="F:DNA-binding transcription factor activity"/>
    <property type="evidence" value="ECO:0007669"/>
    <property type="project" value="TreeGrafter"/>
</dbReference>
<reference evidence="6 7" key="1">
    <citation type="submission" date="2015-12" db="EMBL/GenBank/DDBJ databases">
        <authorList>
            <person name="Shamseldin A."/>
            <person name="Moawad H."/>
            <person name="Abd El-Rahim W.M."/>
            <person name="Sadowsky M.J."/>
        </authorList>
    </citation>
    <scope>NUCLEOTIDE SEQUENCE [LARGE SCALE GENOMIC DNA]</scope>
    <source>
        <strain evidence="6 7">WF1</strain>
    </source>
</reference>
<dbReference type="Gene3D" id="1.10.357.10">
    <property type="entry name" value="Tetracycline Repressor, domain 2"/>
    <property type="match status" value="1"/>
</dbReference>
<gene>
    <name evidence="6" type="ORF">AU255_16950</name>
</gene>
<dbReference type="InterPro" id="IPR050109">
    <property type="entry name" value="HTH-type_TetR-like_transc_reg"/>
</dbReference>
<dbReference type="RefSeq" id="WP_080524101.1">
    <property type="nucleotide sequence ID" value="NZ_LPUF01000003.1"/>
</dbReference>
<dbReference type="OrthoDB" id="7223515at2"/>
<sequence>MARRSEHSQVEIKQMVLEAAEDIVQEYGYTALKVRKIAADIGYTVGSIYMVFANMNDLIMHIKVRTWQKLDQYLQARLKTTGTVQGIALAYLDFAVANEGLWRMLFEHQLPLGEPVPEGYLQENQRTFELMYDLIRQLDLRHTDDQVQMAAQVLIKSVQGIAMQLLMQNQTSENITVAKAEIILLVDCFLGGWGNQAK</sequence>
<accession>A0A1V8M2U1</accession>
<dbReference type="InterPro" id="IPR001647">
    <property type="entry name" value="HTH_TetR"/>
</dbReference>
<dbReference type="PANTHER" id="PTHR30055:SF234">
    <property type="entry name" value="HTH-TYPE TRANSCRIPTIONAL REGULATOR BETI"/>
    <property type="match status" value="1"/>
</dbReference>
<dbReference type="SUPFAM" id="SSF48498">
    <property type="entry name" value="Tetracyclin repressor-like, C-terminal domain"/>
    <property type="match status" value="1"/>
</dbReference>
<keyword evidence="2 4" id="KW-0238">DNA-binding</keyword>
<evidence type="ECO:0000256" key="4">
    <source>
        <dbReference type="PROSITE-ProRule" id="PRU00335"/>
    </source>
</evidence>
<organism evidence="6 7">
    <name type="scientific">Methyloprofundus sedimenti</name>
    <dbReference type="NCBI Taxonomy" id="1420851"/>
    <lineage>
        <taxon>Bacteria</taxon>
        <taxon>Pseudomonadati</taxon>
        <taxon>Pseudomonadota</taxon>
        <taxon>Gammaproteobacteria</taxon>
        <taxon>Methylococcales</taxon>
        <taxon>Methylococcaceae</taxon>
        <taxon>Methyloprofundus</taxon>
    </lineage>
</organism>
<evidence type="ECO:0000256" key="3">
    <source>
        <dbReference type="ARBA" id="ARBA00023163"/>
    </source>
</evidence>
<evidence type="ECO:0000313" key="7">
    <source>
        <dbReference type="Proteomes" id="UP000191980"/>
    </source>
</evidence>
<comment type="caution">
    <text evidence="6">The sequence shown here is derived from an EMBL/GenBank/DDBJ whole genome shotgun (WGS) entry which is preliminary data.</text>
</comment>
<dbReference type="GO" id="GO:0000976">
    <property type="term" value="F:transcription cis-regulatory region binding"/>
    <property type="evidence" value="ECO:0007669"/>
    <property type="project" value="TreeGrafter"/>
</dbReference>
<dbReference type="PROSITE" id="PS50977">
    <property type="entry name" value="HTH_TETR_2"/>
    <property type="match status" value="1"/>
</dbReference>
<feature type="domain" description="HTH tetR-type" evidence="5">
    <location>
        <begin position="10"/>
        <end position="70"/>
    </location>
</feature>
<dbReference type="InterPro" id="IPR009057">
    <property type="entry name" value="Homeodomain-like_sf"/>
</dbReference>
<keyword evidence="7" id="KW-1185">Reference proteome</keyword>
<dbReference type="InterPro" id="IPR036271">
    <property type="entry name" value="Tet_transcr_reg_TetR-rel_C_sf"/>
</dbReference>
<dbReference type="InterPro" id="IPR025996">
    <property type="entry name" value="MT1864/Rv1816-like_C"/>
</dbReference>
<dbReference type="SUPFAM" id="SSF46689">
    <property type="entry name" value="Homeodomain-like"/>
    <property type="match status" value="1"/>
</dbReference>
<dbReference type="AlphaFoldDB" id="A0A1V8M2U1"/>
<evidence type="ECO:0000256" key="2">
    <source>
        <dbReference type="ARBA" id="ARBA00023125"/>
    </source>
</evidence>
<evidence type="ECO:0000259" key="5">
    <source>
        <dbReference type="PROSITE" id="PS50977"/>
    </source>
</evidence>
<dbReference type="EMBL" id="LPUF01000003">
    <property type="protein sequence ID" value="OQK15877.1"/>
    <property type="molecule type" value="Genomic_DNA"/>
</dbReference>
<dbReference type="Pfam" id="PF00440">
    <property type="entry name" value="TetR_N"/>
    <property type="match status" value="1"/>
</dbReference>
<keyword evidence="3" id="KW-0804">Transcription</keyword>
<dbReference type="PANTHER" id="PTHR30055">
    <property type="entry name" value="HTH-TYPE TRANSCRIPTIONAL REGULATOR RUTR"/>
    <property type="match status" value="1"/>
</dbReference>
<keyword evidence="1" id="KW-0805">Transcription regulation</keyword>
<dbReference type="PRINTS" id="PR00455">
    <property type="entry name" value="HTHTETR"/>
</dbReference>
<evidence type="ECO:0000313" key="6">
    <source>
        <dbReference type="EMBL" id="OQK15877.1"/>
    </source>
</evidence>
<feature type="DNA-binding region" description="H-T-H motif" evidence="4">
    <location>
        <begin position="33"/>
        <end position="52"/>
    </location>
</feature>
<dbReference type="STRING" id="1420851.AU255_16950"/>
<dbReference type="Proteomes" id="UP000191980">
    <property type="component" value="Unassembled WGS sequence"/>
</dbReference>
<name>A0A1V8M2U1_9GAMM</name>
<dbReference type="Pfam" id="PF13305">
    <property type="entry name" value="TetR_C_33"/>
    <property type="match status" value="1"/>
</dbReference>
<proteinExistence type="predicted"/>